<evidence type="ECO:0000256" key="1">
    <source>
        <dbReference type="ARBA" id="ARBA00004141"/>
    </source>
</evidence>
<accession>A0A0C9MWL5</accession>
<dbReference type="InterPro" id="IPR000068">
    <property type="entry name" value="GPCR_3_Ca_sens_rcpt-rel"/>
</dbReference>
<dbReference type="InterPro" id="IPR001828">
    <property type="entry name" value="ANF_lig-bd_rcpt"/>
</dbReference>
<dbReference type="InterPro" id="IPR000337">
    <property type="entry name" value="GPCR_3"/>
</dbReference>
<sequence length="419" mass="45636">MSMNDLQVDMNNTVLSAAATGDTKTIASNNKVEIKIGILIQNDTRLGLSGVQIAVNEINQRDIIPGAFVTLIEKDVVDYQPIEQDQFSSIAISQAIYSVVSLIQQGVIGIIGDVSNSFTTLSALVTGTLEIPQCSYSATAVSLADKSQYDYFFRTIPTDLLHVDTIISFTLSQNWTTLGILYTSDADLVKSSQTYKDVGNTNNIHASIDTLMSLGSRVVLIASKDSAAKALLIAAISGHVNNETAWLIMGSSANVIHQLNQHVDMYNRIVQTRLNSANFSSTSITYEDAVEQLAWNTNKLDLLTMEHLFAGGVFIFEQQTELTGYSPYDTFQQKLSQFDPSATTFSTYQSGLAYSCMMVMAHGFGRLVRDSIDSNYTLQELTSGHLVSRYSLSLFNDTGFTAGPQGPVLLDKNGDVQTG</sequence>
<dbReference type="Pfam" id="PF01094">
    <property type="entry name" value="ANF_receptor"/>
    <property type="match status" value="1"/>
</dbReference>
<reference evidence="8" key="1">
    <citation type="submission" date="2014-09" db="EMBL/GenBank/DDBJ databases">
        <title>Draft genome sequence of an oleaginous Mucoromycotina fungus Mucor ambiguus NBRC6742.</title>
        <authorList>
            <person name="Takeda I."/>
            <person name="Yamane N."/>
            <person name="Morita T."/>
            <person name="Tamano K."/>
            <person name="Machida M."/>
            <person name="Baker S."/>
            <person name="Koike H."/>
        </authorList>
    </citation>
    <scope>NUCLEOTIDE SEQUENCE</scope>
    <source>
        <strain evidence="8">NBRC 6742</strain>
    </source>
</reference>
<evidence type="ECO:0000313" key="9">
    <source>
        <dbReference type="Proteomes" id="UP000053815"/>
    </source>
</evidence>
<evidence type="ECO:0000256" key="4">
    <source>
        <dbReference type="ARBA" id="ARBA00023136"/>
    </source>
</evidence>
<evidence type="ECO:0000256" key="5">
    <source>
        <dbReference type="ARBA" id="ARBA00023170"/>
    </source>
</evidence>
<keyword evidence="9" id="KW-1185">Reference proteome</keyword>
<keyword evidence="5" id="KW-0675">Receptor</keyword>
<evidence type="ECO:0000256" key="2">
    <source>
        <dbReference type="ARBA" id="ARBA00022692"/>
    </source>
</evidence>
<evidence type="ECO:0000313" key="8">
    <source>
        <dbReference type="EMBL" id="GAN11749.1"/>
    </source>
</evidence>
<organism evidence="8">
    <name type="scientific">Mucor ambiguus</name>
    <dbReference type="NCBI Taxonomy" id="91626"/>
    <lineage>
        <taxon>Eukaryota</taxon>
        <taxon>Fungi</taxon>
        <taxon>Fungi incertae sedis</taxon>
        <taxon>Mucoromycota</taxon>
        <taxon>Mucoromycotina</taxon>
        <taxon>Mucoromycetes</taxon>
        <taxon>Mucorales</taxon>
        <taxon>Mucorineae</taxon>
        <taxon>Mucoraceae</taxon>
        <taxon>Mucor</taxon>
    </lineage>
</organism>
<dbReference type="PANTHER" id="PTHR24061">
    <property type="entry name" value="CALCIUM-SENSING RECEPTOR-RELATED"/>
    <property type="match status" value="1"/>
</dbReference>
<keyword evidence="6" id="KW-0325">Glycoprotein</keyword>
<name>A0A0C9MWL5_9FUNG</name>
<evidence type="ECO:0000259" key="7">
    <source>
        <dbReference type="Pfam" id="PF01094"/>
    </source>
</evidence>
<dbReference type="STRING" id="91626.A0A0C9MWL5"/>
<dbReference type="OrthoDB" id="5984008at2759"/>
<dbReference type="PRINTS" id="PR00248">
    <property type="entry name" value="GPCRMGR"/>
</dbReference>
<dbReference type="EMBL" id="DF837173">
    <property type="protein sequence ID" value="GAN11749.1"/>
    <property type="molecule type" value="Genomic_DNA"/>
</dbReference>
<comment type="subcellular location">
    <subcellularLocation>
        <location evidence="1">Membrane</location>
        <topology evidence="1">Multi-pass membrane protein</topology>
    </subcellularLocation>
</comment>
<dbReference type="Proteomes" id="UP000053815">
    <property type="component" value="Unassembled WGS sequence"/>
</dbReference>
<feature type="non-terminal residue" evidence="8">
    <location>
        <position position="419"/>
    </location>
</feature>
<gene>
    <name evidence="8" type="ORF">MAM1_0884d11335</name>
</gene>
<dbReference type="AlphaFoldDB" id="A0A0C9MWL5"/>
<proteinExistence type="predicted"/>
<dbReference type="Gene3D" id="3.40.50.2300">
    <property type="match status" value="2"/>
</dbReference>
<keyword evidence="3" id="KW-1133">Transmembrane helix</keyword>
<evidence type="ECO:0000256" key="3">
    <source>
        <dbReference type="ARBA" id="ARBA00022989"/>
    </source>
</evidence>
<keyword evidence="4" id="KW-0472">Membrane</keyword>
<keyword evidence="2" id="KW-0812">Transmembrane</keyword>
<feature type="domain" description="Receptor ligand binding region" evidence="7">
    <location>
        <begin position="51"/>
        <end position="417"/>
    </location>
</feature>
<protein>
    <recommendedName>
        <fullName evidence="7">Receptor ligand binding region domain-containing protein</fullName>
    </recommendedName>
</protein>
<evidence type="ECO:0000256" key="6">
    <source>
        <dbReference type="ARBA" id="ARBA00023180"/>
    </source>
</evidence>
<dbReference type="SUPFAM" id="SSF53822">
    <property type="entry name" value="Periplasmic binding protein-like I"/>
    <property type="match status" value="1"/>
</dbReference>
<dbReference type="InterPro" id="IPR028082">
    <property type="entry name" value="Peripla_BP_I"/>
</dbReference>
<dbReference type="GO" id="GO:0004930">
    <property type="term" value="F:G protein-coupled receptor activity"/>
    <property type="evidence" value="ECO:0007669"/>
    <property type="project" value="InterPro"/>
</dbReference>
<dbReference type="PANTHER" id="PTHR24061:SF422">
    <property type="entry name" value="G-PROTEIN COUPLED RECEPTORS FAMILY 3 PROFILE DOMAIN-CONTAINING PROTEIN"/>
    <property type="match status" value="1"/>
</dbReference>
<dbReference type="GO" id="GO:0005886">
    <property type="term" value="C:plasma membrane"/>
    <property type="evidence" value="ECO:0007669"/>
    <property type="project" value="TreeGrafter"/>
</dbReference>